<organism evidence="3 4">
    <name type="scientific">Dreissena polymorpha</name>
    <name type="common">Zebra mussel</name>
    <name type="synonym">Mytilus polymorpha</name>
    <dbReference type="NCBI Taxonomy" id="45954"/>
    <lineage>
        <taxon>Eukaryota</taxon>
        <taxon>Metazoa</taxon>
        <taxon>Spiralia</taxon>
        <taxon>Lophotrochozoa</taxon>
        <taxon>Mollusca</taxon>
        <taxon>Bivalvia</taxon>
        <taxon>Autobranchia</taxon>
        <taxon>Heteroconchia</taxon>
        <taxon>Euheterodonta</taxon>
        <taxon>Imparidentia</taxon>
        <taxon>Neoheterodontei</taxon>
        <taxon>Myida</taxon>
        <taxon>Dreissenoidea</taxon>
        <taxon>Dreissenidae</taxon>
        <taxon>Dreissena</taxon>
    </lineage>
</organism>
<reference evidence="3" key="2">
    <citation type="submission" date="2020-11" db="EMBL/GenBank/DDBJ databases">
        <authorList>
            <person name="McCartney M.A."/>
            <person name="Auch B."/>
            <person name="Kono T."/>
            <person name="Mallez S."/>
            <person name="Becker A."/>
            <person name="Gohl D.M."/>
            <person name="Silverstein K.A.T."/>
            <person name="Koren S."/>
            <person name="Bechman K.B."/>
            <person name="Herman A."/>
            <person name="Abrahante J.E."/>
            <person name="Garbe J."/>
        </authorList>
    </citation>
    <scope>NUCLEOTIDE SEQUENCE</scope>
    <source>
        <strain evidence="3">Duluth1</strain>
        <tissue evidence="3">Whole animal</tissue>
    </source>
</reference>
<evidence type="ECO:0000313" key="3">
    <source>
        <dbReference type="EMBL" id="KAH3852724.1"/>
    </source>
</evidence>
<keyword evidence="4" id="KW-1185">Reference proteome</keyword>
<proteinExistence type="predicted"/>
<dbReference type="AlphaFoldDB" id="A0A9D4L7I9"/>
<gene>
    <name evidence="3" type="ORF">DPMN_095238</name>
</gene>
<accession>A0A9D4L7I9</accession>
<dbReference type="Pfam" id="PF00084">
    <property type="entry name" value="Sushi"/>
    <property type="match status" value="1"/>
</dbReference>
<dbReference type="EMBL" id="JAIWYP010000003">
    <property type="protein sequence ID" value="KAH3852724.1"/>
    <property type="molecule type" value="Genomic_DNA"/>
</dbReference>
<evidence type="ECO:0000259" key="2">
    <source>
        <dbReference type="Pfam" id="PF00084"/>
    </source>
</evidence>
<dbReference type="InterPro" id="IPR000436">
    <property type="entry name" value="Sushi_SCR_CCP_dom"/>
</dbReference>
<feature type="domain" description="Sushi" evidence="2">
    <location>
        <begin position="10"/>
        <end position="49"/>
    </location>
</feature>
<name>A0A9D4L7I9_DREPO</name>
<dbReference type="Proteomes" id="UP000828390">
    <property type="component" value="Unassembled WGS sequence"/>
</dbReference>
<protein>
    <recommendedName>
        <fullName evidence="2">Sushi domain-containing protein</fullName>
    </recommendedName>
</protein>
<evidence type="ECO:0000313" key="4">
    <source>
        <dbReference type="Proteomes" id="UP000828390"/>
    </source>
</evidence>
<evidence type="ECO:0000256" key="1">
    <source>
        <dbReference type="ARBA" id="ARBA00023157"/>
    </source>
</evidence>
<comment type="caution">
    <text evidence="3">The sequence shown here is derived from an EMBL/GenBank/DDBJ whole genome shotgun (WGS) entry which is preliminary data.</text>
</comment>
<keyword evidence="1" id="KW-1015">Disulfide bond</keyword>
<sequence>MQIRCWSQDYGQFCLLTCEKTYSPSPPERLGTWMICRDDGRWSPQPNDCDCRSCYEVRVYLTFS</sequence>
<reference evidence="3" key="1">
    <citation type="journal article" date="2019" name="bioRxiv">
        <title>The Genome of the Zebra Mussel, Dreissena polymorpha: A Resource for Invasive Species Research.</title>
        <authorList>
            <person name="McCartney M.A."/>
            <person name="Auch B."/>
            <person name="Kono T."/>
            <person name="Mallez S."/>
            <person name="Zhang Y."/>
            <person name="Obille A."/>
            <person name="Becker A."/>
            <person name="Abrahante J.E."/>
            <person name="Garbe J."/>
            <person name="Badalamenti J.P."/>
            <person name="Herman A."/>
            <person name="Mangelson H."/>
            <person name="Liachko I."/>
            <person name="Sullivan S."/>
            <person name="Sone E.D."/>
            <person name="Koren S."/>
            <person name="Silverstein K.A.T."/>
            <person name="Beckman K.B."/>
            <person name="Gohl D.M."/>
        </authorList>
    </citation>
    <scope>NUCLEOTIDE SEQUENCE</scope>
    <source>
        <strain evidence="3">Duluth1</strain>
        <tissue evidence="3">Whole animal</tissue>
    </source>
</reference>